<comment type="caution">
    <text evidence="1">The sequence shown here is derived from an EMBL/GenBank/DDBJ whole genome shotgun (WGS) entry which is preliminary data.</text>
</comment>
<gene>
    <name evidence="1" type="ORF">SDC9_194729</name>
</gene>
<dbReference type="EMBL" id="VSSQ01108393">
    <property type="protein sequence ID" value="MPN47129.1"/>
    <property type="molecule type" value="Genomic_DNA"/>
</dbReference>
<dbReference type="AlphaFoldDB" id="A0A645I9M6"/>
<evidence type="ECO:0000313" key="1">
    <source>
        <dbReference type="EMBL" id="MPN47129.1"/>
    </source>
</evidence>
<reference evidence="1" key="1">
    <citation type="submission" date="2019-08" db="EMBL/GenBank/DDBJ databases">
        <authorList>
            <person name="Kucharzyk K."/>
            <person name="Murdoch R.W."/>
            <person name="Higgins S."/>
            <person name="Loffler F."/>
        </authorList>
    </citation>
    <scope>NUCLEOTIDE SEQUENCE</scope>
</reference>
<name>A0A645I9M6_9ZZZZ</name>
<accession>A0A645I9M6</accession>
<sequence length="138" mass="15295">MLSEIYLPTAQRMLQRQITTVLGIHHKPLFADVLFYAGIAAAETVLIPQTAENPPNGVPLLARDLTVGFQPFINYGNEISQHRIARWLGIRQIVLAPVELVGVLLDGLEAVTCLTGNFSQTQVFIFVQILDIIYLSHS</sequence>
<organism evidence="1">
    <name type="scientific">bioreactor metagenome</name>
    <dbReference type="NCBI Taxonomy" id="1076179"/>
    <lineage>
        <taxon>unclassified sequences</taxon>
        <taxon>metagenomes</taxon>
        <taxon>ecological metagenomes</taxon>
    </lineage>
</organism>
<protein>
    <submittedName>
        <fullName evidence="1">Uncharacterized protein</fullName>
    </submittedName>
</protein>
<proteinExistence type="predicted"/>